<dbReference type="SUPFAM" id="SSF47113">
    <property type="entry name" value="Histone-fold"/>
    <property type="match status" value="1"/>
</dbReference>
<proteinExistence type="inferred from homology"/>
<feature type="signal peptide" evidence="12">
    <location>
        <begin position="1"/>
        <end position="21"/>
    </location>
</feature>
<evidence type="ECO:0000256" key="4">
    <source>
        <dbReference type="ARBA" id="ARBA00010691"/>
    </source>
</evidence>
<keyword evidence="6 10" id="KW-0158">Chromosome</keyword>
<dbReference type="Pfam" id="PF16211">
    <property type="entry name" value="Histone_H2A_C"/>
    <property type="match status" value="1"/>
</dbReference>
<evidence type="ECO:0000256" key="11">
    <source>
        <dbReference type="SAM" id="MobiDB-lite"/>
    </source>
</evidence>
<comment type="similarity">
    <text evidence="4 10">Belongs to the histone H2A family.</text>
</comment>
<comment type="subunit">
    <text evidence="5 10">The nucleosome is a histone octamer containing two molecules each of H2A, H2B, H3 and H4 assembled in one H3-H4 heterotetramer and two H2A-H2B heterodimers. The octamer wraps approximately 147 bp of DNA.</text>
</comment>
<dbReference type="PRINTS" id="PR00620">
    <property type="entry name" value="HISTONEH2A"/>
</dbReference>
<dbReference type="InterPro" id="IPR002119">
    <property type="entry name" value="Histone_H2A"/>
</dbReference>
<dbReference type="CDD" id="cd00074">
    <property type="entry name" value="HFD_H2A"/>
    <property type="match status" value="1"/>
</dbReference>
<dbReference type="OrthoDB" id="250618at2759"/>
<evidence type="ECO:0000313" key="15">
    <source>
        <dbReference type="Proteomes" id="UP000515908"/>
    </source>
</evidence>
<reference evidence="14 15" key="1">
    <citation type="submission" date="2020-08" db="EMBL/GenBank/DDBJ databases">
        <authorList>
            <person name="Newling K."/>
            <person name="Davey J."/>
            <person name="Forrester S."/>
        </authorList>
    </citation>
    <scope>NUCLEOTIDE SEQUENCE [LARGE SCALE GENOMIC DNA]</scope>
    <source>
        <strain evidence="15">Crithidia deanei Carvalho (ATCC PRA-265)</strain>
    </source>
</reference>
<sequence>MHAPLQFFFSSFLSFSHLVSLHFSSTPFSNFQMATPRSAKKASRKSGSSKSAKAGLIFPIGRVGSLLRRGQYARRVSASGATYLAAVLEYVVAEVLELSVKAATQSGKKVRRLTPRTLTLAVRHDDDLSKLLQNVTISKGGVVPTVSKAVAKKHKKSSKRAKKSTPSA</sequence>
<evidence type="ECO:0000313" key="14">
    <source>
        <dbReference type="EMBL" id="CAD2222566.1"/>
    </source>
</evidence>
<feature type="compositionally biased region" description="Basic residues" evidence="11">
    <location>
        <begin position="150"/>
        <end position="168"/>
    </location>
</feature>
<comment type="subcellular location">
    <subcellularLocation>
        <location evidence="3">Chromosome</location>
    </subcellularLocation>
    <subcellularLocation>
        <location evidence="2 10">Nucleus</location>
    </subcellularLocation>
</comment>
<dbReference type="Proteomes" id="UP000515908">
    <property type="component" value="Chromosome 27"/>
</dbReference>
<dbReference type="InterPro" id="IPR009072">
    <property type="entry name" value="Histone-fold"/>
</dbReference>
<evidence type="ECO:0000256" key="5">
    <source>
        <dbReference type="ARBA" id="ARBA00011538"/>
    </source>
</evidence>
<evidence type="ECO:0000256" key="1">
    <source>
        <dbReference type="ARBA" id="ARBA00002001"/>
    </source>
</evidence>
<dbReference type="AlphaFoldDB" id="A0A7G2CRZ5"/>
<dbReference type="GO" id="GO:0030527">
    <property type="term" value="F:structural constituent of chromatin"/>
    <property type="evidence" value="ECO:0007669"/>
    <property type="project" value="InterPro"/>
</dbReference>
<keyword evidence="12" id="KW-0732">Signal</keyword>
<dbReference type="InterPro" id="IPR032454">
    <property type="entry name" value="Histone_H2A_C"/>
</dbReference>
<evidence type="ECO:0000256" key="6">
    <source>
        <dbReference type="ARBA" id="ARBA00022454"/>
    </source>
</evidence>
<dbReference type="GO" id="GO:0046982">
    <property type="term" value="F:protein heterodimerization activity"/>
    <property type="evidence" value="ECO:0007669"/>
    <property type="project" value="InterPro"/>
</dbReference>
<dbReference type="PANTHER" id="PTHR23430">
    <property type="entry name" value="HISTONE H2A"/>
    <property type="match status" value="1"/>
</dbReference>
<evidence type="ECO:0000256" key="12">
    <source>
        <dbReference type="SAM" id="SignalP"/>
    </source>
</evidence>
<dbReference type="Gene3D" id="1.10.20.10">
    <property type="entry name" value="Histone, subunit A"/>
    <property type="match status" value="1"/>
</dbReference>
<keyword evidence="15" id="KW-1185">Reference proteome</keyword>
<dbReference type="FunFam" id="1.10.20.10:FF:000086">
    <property type="entry name" value="Histone H2A"/>
    <property type="match status" value="1"/>
</dbReference>
<comment type="function">
    <text evidence="1">Core component of nucleosome. Nucleosomes wrap and compact DNA into chromatin, limiting DNA accessibility to the cellular machineries which require DNA as a template. Histones thereby play a central role in transcription regulation, DNA repair, DNA replication and chromosomal stability. DNA accessibility is regulated via a complex set of post-translational modifications of histones, also called histone code, and nucleosome remodeling.</text>
</comment>
<evidence type="ECO:0000256" key="2">
    <source>
        <dbReference type="ARBA" id="ARBA00004123"/>
    </source>
</evidence>
<evidence type="ECO:0000259" key="13">
    <source>
        <dbReference type="Pfam" id="PF16211"/>
    </source>
</evidence>
<dbReference type="SMART" id="SM00414">
    <property type="entry name" value="H2A"/>
    <property type="match status" value="1"/>
</dbReference>
<protein>
    <recommendedName>
        <fullName evidence="10">Histone H2A</fullName>
    </recommendedName>
</protein>
<feature type="region of interest" description="Disordered" evidence="11">
    <location>
        <begin position="148"/>
        <end position="168"/>
    </location>
</feature>
<dbReference type="VEuPathDB" id="TriTrypDB:ADEAN_001011000"/>
<accession>A0A7G2CRZ5</accession>
<evidence type="ECO:0000256" key="3">
    <source>
        <dbReference type="ARBA" id="ARBA00004286"/>
    </source>
</evidence>
<evidence type="ECO:0000256" key="8">
    <source>
        <dbReference type="ARBA" id="ARBA00023242"/>
    </source>
</evidence>
<evidence type="ECO:0000256" key="10">
    <source>
        <dbReference type="RuleBase" id="RU003767"/>
    </source>
</evidence>
<feature type="domain" description="Histone H2A C-terminal" evidence="13">
    <location>
        <begin position="126"/>
        <end position="159"/>
    </location>
</feature>
<dbReference type="EMBL" id="LR877171">
    <property type="protein sequence ID" value="CAD2222566.1"/>
    <property type="molecule type" value="Genomic_DNA"/>
</dbReference>
<evidence type="ECO:0000256" key="7">
    <source>
        <dbReference type="ARBA" id="ARBA00023125"/>
    </source>
</evidence>
<name>A0A7G2CRZ5_9TRYP</name>
<keyword evidence="9 10" id="KW-0544">Nucleosome core</keyword>
<organism evidence="14 15">
    <name type="scientific">Angomonas deanei</name>
    <dbReference type="NCBI Taxonomy" id="59799"/>
    <lineage>
        <taxon>Eukaryota</taxon>
        <taxon>Discoba</taxon>
        <taxon>Euglenozoa</taxon>
        <taxon>Kinetoplastea</taxon>
        <taxon>Metakinetoplastina</taxon>
        <taxon>Trypanosomatida</taxon>
        <taxon>Trypanosomatidae</taxon>
        <taxon>Strigomonadinae</taxon>
        <taxon>Angomonas</taxon>
    </lineage>
</organism>
<dbReference type="GO" id="GO:0005634">
    <property type="term" value="C:nucleus"/>
    <property type="evidence" value="ECO:0007669"/>
    <property type="project" value="UniProtKB-SubCell"/>
</dbReference>
<dbReference type="GO" id="GO:0003677">
    <property type="term" value="F:DNA binding"/>
    <property type="evidence" value="ECO:0007669"/>
    <property type="project" value="UniProtKB-KW"/>
</dbReference>
<feature type="chain" id="PRO_5028976340" description="Histone H2A" evidence="12">
    <location>
        <begin position="22"/>
        <end position="168"/>
    </location>
</feature>
<evidence type="ECO:0000256" key="9">
    <source>
        <dbReference type="ARBA" id="ARBA00023269"/>
    </source>
</evidence>
<gene>
    <name evidence="14" type="ORF">ADEAN_001011000</name>
</gene>
<dbReference type="GO" id="GO:0000786">
    <property type="term" value="C:nucleosome"/>
    <property type="evidence" value="ECO:0007669"/>
    <property type="project" value="UniProtKB-KW"/>
</dbReference>
<keyword evidence="8 10" id="KW-0539">Nucleus</keyword>
<keyword evidence="7 10" id="KW-0238">DNA-binding</keyword>